<dbReference type="OrthoDB" id="196944at2759"/>
<feature type="compositionally biased region" description="Acidic residues" evidence="6">
    <location>
        <begin position="1552"/>
        <end position="1563"/>
    </location>
</feature>
<dbReference type="InterPro" id="IPR036770">
    <property type="entry name" value="Ankyrin_rpt-contain_sf"/>
</dbReference>
<evidence type="ECO:0000256" key="2">
    <source>
        <dbReference type="ARBA" id="ARBA00022741"/>
    </source>
</evidence>
<dbReference type="PANTHER" id="PTHR37739">
    <property type="entry name" value="KINESIN-LIKE PROTEIN KIN-12D"/>
    <property type="match status" value="1"/>
</dbReference>
<evidence type="ECO:0000259" key="7">
    <source>
        <dbReference type="PROSITE" id="PS50011"/>
    </source>
</evidence>
<dbReference type="EMBL" id="BRXY01000211">
    <property type="protein sequence ID" value="GMH77665.1"/>
    <property type="molecule type" value="Genomic_DNA"/>
</dbReference>
<dbReference type="GO" id="GO:0004672">
    <property type="term" value="F:protein kinase activity"/>
    <property type="evidence" value="ECO:0007669"/>
    <property type="project" value="InterPro"/>
</dbReference>
<dbReference type="PROSITE" id="PS50011">
    <property type="entry name" value="PROTEIN_KINASE_DOM"/>
    <property type="match status" value="1"/>
</dbReference>
<feature type="region of interest" description="Disordered" evidence="6">
    <location>
        <begin position="1552"/>
        <end position="1582"/>
    </location>
</feature>
<evidence type="ECO:0000256" key="5">
    <source>
        <dbReference type="ARBA" id="ARBA00023175"/>
    </source>
</evidence>
<feature type="domain" description="Protein kinase" evidence="7">
    <location>
        <begin position="350"/>
        <end position="719"/>
    </location>
</feature>
<keyword evidence="2" id="KW-0547">Nucleotide-binding</keyword>
<dbReference type="InterPro" id="IPR044986">
    <property type="entry name" value="KIF15/KIN-12"/>
</dbReference>
<feature type="region of interest" description="Disordered" evidence="6">
    <location>
        <begin position="318"/>
        <end position="342"/>
    </location>
</feature>
<keyword evidence="5" id="KW-0505">Motor protein</keyword>
<evidence type="ECO:0000256" key="6">
    <source>
        <dbReference type="SAM" id="MobiDB-lite"/>
    </source>
</evidence>
<dbReference type="SUPFAM" id="SSF56112">
    <property type="entry name" value="Protein kinase-like (PK-like)"/>
    <property type="match status" value="1"/>
</dbReference>
<comment type="caution">
    <text evidence="8">The sequence shown here is derived from an EMBL/GenBank/DDBJ whole genome shotgun (WGS) entry which is preliminary data.</text>
</comment>
<dbReference type="Proteomes" id="UP001165085">
    <property type="component" value="Unassembled WGS sequence"/>
</dbReference>
<feature type="region of interest" description="Disordered" evidence="6">
    <location>
        <begin position="970"/>
        <end position="989"/>
    </location>
</feature>
<accession>A0A9W7B165</accession>
<dbReference type="SMART" id="SM00220">
    <property type="entry name" value="S_TKc"/>
    <property type="match status" value="1"/>
</dbReference>
<proteinExistence type="predicted"/>
<dbReference type="InterPro" id="IPR011009">
    <property type="entry name" value="Kinase-like_dom_sf"/>
</dbReference>
<organism evidence="8 9">
    <name type="scientific">Triparma strigata</name>
    <dbReference type="NCBI Taxonomy" id="1606541"/>
    <lineage>
        <taxon>Eukaryota</taxon>
        <taxon>Sar</taxon>
        <taxon>Stramenopiles</taxon>
        <taxon>Ochrophyta</taxon>
        <taxon>Bolidophyceae</taxon>
        <taxon>Parmales</taxon>
        <taxon>Triparmaceae</taxon>
        <taxon>Triparma</taxon>
    </lineage>
</organism>
<dbReference type="Gene3D" id="1.10.510.10">
    <property type="entry name" value="Transferase(Phosphotransferase) domain 1"/>
    <property type="match status" value="1"/>
</dbReference>
<keyword evidence="9" id="KW-1185">Reference proteome</keyword>
<dbReference type="Gene3D" id="1.25.40.20">
    <property type="entry name" value="Ankyrin repeat-containing domain"/>
    <property type="match status" value="1"/>
</dbReference>
<keyword evidence="1" id="KW-0493">Microtubule</keyword>
<protein>
    <recommendedName>
        <fullName evidence="7">Protein kinase domain-containing protein</fullName>
    </recommendedName>
</protein>
<dbReference type="PANTHER" id="PTHR37739:SF8">
    <property type="entry name" value="KINESIN-LIKE PROTEIN KIN-12D"/>
    <property type="match status" value="1"/>
</dbReference>
<feature type="region of interest" description="Disordered" evidence="6">
    <location>
        <begin position="1461"/>
        <end position="1490"/>
    </location>
</feature>
<name>A0A9W7B165_9STRA</name>
<reference evidence="9" key="1">
    <citation type="journal article" date="2023" name="Commun. Biol.">
        <title>Genome analysis of Parmales, the sister group of diatoms, reveals the evolutionary specialization of diatoms from phago-mixotrophs to photoautotrophs.</title>
        <authorList>
            <person name="Ban H."/>
            <person name="Sato S."/>
            <person name="Yoshikawa S."/>
            <person name="Yamada K."/>
            <person name="Nakamura Y."/>
            <person name="Ichinomiya M."/>
            <person name="Sato N."/>
            <person name="Blanc-Mathieu R."/>
            <person name="Endo H."/>
            <person name="Kuwata A."/>
            <person name="Ogata H."/>
        </authorList>
    </citation>
    <scope>NUCLEOTIDE SEQUENCE [LARGE SCALE GENOMIC DNA]</scope>
    <source>
        <strain evidence="9">NIES 3701</strain>
    </source>
</reference>
<gene>
    <name evidence="8" type="ORF">TrST_g7553</name>
</gene>
<evidence type="ECO:0000313" key="8">
    <source>
        <dbReference type="EMBL" id="GMH77665.1"/>
    </source>
</evidence>
<dbReference type="SUPFAM" id="SSF48403">
    <property type="entry name" value="Ankyrin repeat"/>
    <property type="match status" value="1"/>
</dbReference>
<feature type="region of interest" description="Disordered" evidence="6">
    <location>
        <begin position="1066"/>
        <end position="1086"/>
    </location>
</feature>
<keyword evidence="3" id="KW-0067">ATP-binding</keyword>
<evidence type="ECO:0000256" key="4">
    <source>
        <dbReference type="ARBA" id="ARBA00023054"/>
    </source>
</evidence>
<dbReference type="GO" id="GO:0005874">
    <property type="term" value="C:microtubule"/>
    <property type="evidence" value="ECO:0007669"/>
    <property type="project" value="UniProtKB-KW"/>
</dbReference>
<feature type="compositionally biased region" description="Basic and acidic residues" evidence="6">
    <location>
        <begin position="318"/>
        <end position="333"/>
    </location>
</feature>
<evidence type="ECO:0000256" key="3">
    <source>
        <dbReference type="ARBA" id="ARBA00022840"/>
    </source>
</evidence>
<sequence length="1597" mass="179760">MPSPRSTELFTLLKSSKWDDAAKHLETNFNSCHVKDRDGQIPLHVALLMKAPFNIIEKLLKNYPVGTRIRSGRGLTPVHTALQFECSLETFEAIIEAGAKIKEDVITQVVQAKDGEMRGWSVGHFIAKFCKNVDFTQTVIMKHHSQLHIADASEKFPIAYASSPEVKKILFLQNPDAEFLDDDLAGKIVEDMKPSLKKGIGLKDKQLLSAWSAILSYKNPADRFLPLVDGLLTEFPNCVHNLTKTKGTDGRSPMEAASKVALSCLQKHLLFCGRYVLGDVVHRGVNNVLVEAKDLLAYGDYRAVFQAFLQMENEERKAKRAEEKSGEGEKEAEANDGETESSLLSMKKAHDVVNLLGFGIDNDVFESIYSKWSTNADHSIDEHSFIEFCKTDLNKNKPRMVVIKFMRDEAKFHNEIVPRYECELESSYAMSLLKRFSVSGSGKDDVKFKNGLQKLQSVLLTPEEFKCAFVMPKADQNLATIFRQERPTFRDTRRLMLEVGNCLRHFHNKNLVHGDLKMLNIVRFHDKLRLVDMDSSIILKGSGEKFFGSPGNFSTGLVPPEMVHTFRNANEIEAYESYFDSFVSADDEGKLIYDEFLVPQKGNVNEDESYCFRAYNPTPTTNAAPYALLEAGEGTDMWAFACMIYNFCANCQLFLADCDDNLCPGAIEQLASWDDEAKEKFILTNVGDPLAQDLLMTMLSKNPEDRFPHMEAVLAHPYFLADVGKKEEEEARNKMTAISSALAEKRRHSKILIEGKTRRLNRLCNKHQYKLDRTVSSTINVLFACGNAIPKAFVILPAKEEGTLRWLAALDNVLKLLASEVEGAGGFPSNPVGSTPPPTAPPPHVTSIRDELFKALKNYGETRFNLVWVDEMTGEARRSEDDLHINMSFLNALRFAPLMVMSCKVLFRDFGPKVMAKAFGLLDPSDIPFSFSLPFDSVDAVFEFDQFQNHVDSYGRFLDEKEEENFDFEEKKHGDGVGDGEVVSTPTKTRERELSYAKKAHDIKPVLPATSPVKLSKNSHVSHIADFDNFVLSRDHDFKLGGLVRAMGDGYCAWTSEDECTKMKEAGDRDSVAEEHEARVKAEKDAEATRMDLATLREKETRLELTEMDVEQLTKANASLKATIEQLEKEAMEEAQKRENDHRAEKEKLAKELEGVASSTGEVLEKKNAMLKNLEREITMNKQKFEEEMKKKERETEEQIGMSTAEKAKIQREKIALEQVKVDLQRKLKSTEASHSELDDLHEALNEKQQEFKTKLRQKDNHITMLKAKNEEAEKREAELNEKLKGMRTKEREHEKLQGQLAKRENQLAMKTIEADKAISVIDKKSAEINKLNREIRQLKSGGGEEIAIFEMREEMEKLETQNKGHVRELKNLRRLTKQQAQLGFPKVESIADVEEAEQDDAIKAASRKLLEMEGEVAKIRRIVKEGEKYKSWLKNFRKFGMEGKLDQLGEDEGADGDGVLGNASDEVKVTTPRSSLKVPKYSSRGGVSGGGIGGSAKQLLKRRISFNEKNMTEVATILDDGTVKLPEPKHSAISTPTRPQSKKLVFGLGGEEDFVGDDEEGGGADIIGSPSPPTRESVKDHKARVRALIFGGKRKR</sequence>
<keyword evidence="4" id="KW-0175">Coiled coil</keyword>
<evidence type="ECO:0000256" key="1">
    <source>
        <dbReference type="ARBA" id="ARBA00022701"/>
    </source>
</evidence>
<dbReference type="InterPro" id="IPR000719">
    <property type="entry name" value="Prot_kinase_dom"/>
</dbReference>
<evidence type="ECO:0000313" key="9">
    <source>
        <dbReference type="Proteomes" id="UP001165085"/>
    </source>
</evidence>
<dbReference type="GO" id="GO:0005524">
    <property type="term" value="F:ATP binding"/>
    <property type="evidence" value="ECO:0007669"/>
    <property type="project" value="UniProtKB-KW"/>
</dbReference>